<sequence length="118" mass="12971">MYELASANTLLSAIGAFAGGMVIAGALIWIVRGGIRVRREELPTPSPEEQPRLPDTGPVREEREMRDPDEMPVATNESERMYPYELHHSGSKRSENQEPRHWRPGSSGGFGSGGPGRT</sequence>
<dbReference type="InterPro" id="IPR045513">
    <property type="entry name" value="DUF6479"/>
</dbReference>
<evidence type="ECO:0000313" key="3">
    <source>
        <dbReference type="EMBL" id="RVU28205.1"/>
    </source>
</evidence>
<dbReference type="OrthoDB" id="4330154at2"/>
<dbReference type="AlphaFoldDB" id="A0A3S2Z448"/>
<evidence type="ECO:0008006" key="5">
    <source>
        <dbReference type="Google" id="ProtNLM"/>
    </source>
</evidence>
<keyword evidence="2" id="KW-0812">Transmembrane</keyword>
<feature type="compositionally biased region" description="Basic and acidic residues" evidence="1">
    <location>
        <begin position="77"/>
        <end position="101"/>
    </location>
</feature>
<evidence type="ECO:0000256" key="1">
    <source>
        <dbReference type="SAM" id="MobiDB-lite"/>
    </source>
</evidence>
<gene>
    <name evidence="3" type="ORF">EOT10_06920</name>
</gene>
<feature type="compositionally biased region" description="Gly residues" evidence="1">
    <location>
        <begin position="106"/>
        <end position="118"/>
    </location>
</feature>
<proteinExistence type="predicted"/>
<feature type="region of interest" description="Disordered" evidence="1">
    <location>
        <begin position="40"/>
        <end position="118"/>
    </location>
</feature>
<comment type="caution">
    <text evidence="3">The sequence shown here is derived from an EMBL/GenBank/DDBJ whole genome shotgun (WGS) entry which is preliminary data.</text>
</comment>
<keyword evidence="4" id="KW-1185">Reference proteome</keyword>
<evidence type="ECO:0000256" key="2">
    <source>
        <dbReference type="SAM" id="Phobius"/>
    </source>
</evidence>
<accession>A0A3S2Z448</accession>
<name>A0A3S2Z448_9ACTN</name>
<evidence type="ECO:0000313" key="4">
    <source>
        <dbReference type="Proteomes" id="UP000283128"/>
    </source>
</evidence>
<keyword evidence="2" id="KW-0472">Membrane</keyword>
<reference evidence="3 4" key="1">
    <citation type="submission" date="2019-01" db="EMBL/GenBank/DDBJ databases">
        <title>Genome sequences of Streptomyces and Rhizobium isolates collected from root and soil.</title>
        <authorList>
            <person name="Chhettri S."/>
            <person name="Sevigny J.L."/>
            <person name="Sen A."/>
            <person name="Ennis N."/>
            <person name="Tisa L."/>
        </authorList>
    </citation>
    <scope>NUCLEOTIDE SEQUENCE [LARGE SCALE GENOMIC DNA]</scope>
    <source>
        <strain evidence="3 4">San01</strain>
    </source>
</reference>
<dbReference type="Pfam" id="PF20087">
    <property type="entry name" value="DUF6479"/>
    <property type="match status" value="1"/>
</dbReference>
<feature type="compositionally biased region" description="Basic and acidic residues" evidence="1">
    <location>
        <begin position="58"/>
        <end position="69"/>
    </location>
</feature>
<organism evidence="3 4">
    <name type="scientific">Streptomyces antnestii</name>
    <dbReference type="NCBI Taxonomy" id="2494256"/>
    <lineage>
        <taxon>Bacteria</taxon>
        <taxon>Bacillati</taxon>
        <taxon>Actinomycetota</taxon>
        <taxon>Actinomycetes</taxon>
        <taxon>Kitasatosporales</taxon>
        <taxon>Streptomycetaceae</taxon>
        <taxon>Streptomyces</taxon>
    </lineage>
</organism>
<dbReference type="EMBL" id="RZYA01000002">
    <property type="protein sequence ID" value="RVU28205.1"/>
    <property type="molecule type" value="Genomic_DNA"/>
</dbReference>
<protein>
    <recommendedName>
        <fullName evidence="5">Secreted protein</fullName>
    </recommendedName>
</protein>
<dbReference type="Proteomes" id="UP000283128">
    <property type="component" value="Unassembled WGS sequence"/>
</dbReference>
<feature type="transmembrane region" description="Helical" evidence="2">
    <location>
        <begin position="12"/>
        <end position="31"/>
    </location>
</feature>
<keyword evidence="2" id="KW-1133">Transmembrane helix</keyword>